<evidence type="ECO:0000259" key="7">
    <source>
        <dbReference type="Pfam" id="PF03772"/>
    </source>
</evidence>
<dbReference type="NCBIfam" id="TIGR00360">
    <property type="entry name" value="ComEC_N-term"/>
    <property type="match status" value="1"/>
</dbReference>
<protein>
    <submittedName>
        <fullName evidence="8">ComEC family competence protein</fullName>
    </submittedName>
</protein>
<feature type="transmembrane region" description="Helical" evidence="6">
    <location>
        <begin position="477"/>
        <end position="497"/>
    </location>
</feature>
<dbReference type="AlphaFoldDB" id="A0A1J5S751"/>
<evidence type="ECO:0000256" key="1">
    <source>
        <dbReference type="ARBA" id="ARBA00004651"/>
    </source>
</evidence>
<organism evidence="8">
    <name type="scientific">mine drainage metagenome</name>
    <dbReference type="NCBI Taxonomy" id="410659"/>
    <lineage>
        <taxon>unclassified sequences</taxon>
        <taxon>metagenomes</taxon>
        <taxon>ecological metagenomes</taxon>
    </lineage>
</organism>
<feature type="transmembrane region" description="Helical" evidence="6">
    <location>
        <begin position="309"/>
        <end position="328"/>
    </location>
</feature>
<sequence>MTVGLVAGRVGVGMPAGLALTLAALCAGIAVGAAWREARGWAPAFVAALVLAGIGAYGMHRNRLDAWERLPPREVQLKVRCGRLYPSKDRERFAALVTVTEAERHVAELRGQPVYVSLSIDPRRLAPIAGSELRVRGVLERLPVIGEPYSFEGYLTDLGINFRLARGEVLGESGRPGAYRLLCAAAERRIHSILGIGIARERPDLAGVLRAMLLGRTAEMSQASRLLFMRSGTLHLFAISGLHIVAIALALNGLLAFARVPQLPRFAAGMVALWFYVDVTGAAPSAVRALFMVALVELAFVVRRAVNPLATLTTAWLLVLLVSPLQFFTASFQMSYGIVASLILVGVPLYESIRSRWRPFEAVPAADRGLVRRTFVWLVDQVLSAGALGASASLVGLVAGVAFFRLLTPGSILVNLVMIPISTLVIYAGLASLLCGLAGATLLASVFNHTAALVLLAMERFLESAMCLPGMYLAGQFRWSVLGGCGMAAVLALALACYARAAPNRPGRWIAPFALCTALLLLGVRYG</sequence>
<dbReference type="GO" id="GO:0005886">
    <property type="term" value="C:plasma membrane"/>
    <property type="evidence" value="ECO:0007669"/>
    <property type="project" value="UniProtKB-SubCell"/>
</dbReference>
<keyword evidence="5 6" id="KW-0472">Membrane</keyword>
<keyword evidence="2" id="KW-1003">Cell membrane</keyword>
<dbReference type="InterPro" id="IPR004477">
    <property type="entry name" value="ComEC_N"/>
</dbReference>
<feature type="domain" description="ComEC/Rec2-related protein" evidence="7">
    <location>
        <begin position="212"/>
        <end position="495"/>
    </location>
</feature>
<evidence type="ECO:0000256" key="4">
    <source>
        <dbReference type="ARBA" id="ARBA00022989"/>
    </source>
</evidence>
<dbReference type="Pfam" id="PF03772">
    <property type="entry name" value="Competence"/>
    <property type="match status" value="1"/>
</dbReference>
<dbReference type="InterPro" id="IPR052159">
    <property type="entry name" value="Competence_DNA_uptake"/>
</dbReference>
<feature type="transmembrane region" description="Helical" evidence="6">
    <location>
        <begin position="509"/>
        <end position="526"/>
    </location>
</feature>
<dbReference type="PANTHER" id="PTHR30619">
    <property type="entry name" value="DNA INTERNALIZATION/COMPETENCE PROTEIN COMEC/REC2"/>
    <property type="match status" value="1"/>
</dbReference>
<feature type="transmembrane region" description="Helical" evidence="6">
    <location>
        <begin position="412"/>
        <end position="430"/>
    </location>
</feature>
<proteinExistence type="predicted"/>
<evidence type="ECO:0000256" key="5">
    <source>
        <dbReference type="ARBA" id="ARBA00023136"/>
    </source>
</evidence>
<keyword evidence="3 6" id="KW-0812">Transmembrane</keyword>
<dbReference type="PANTHER" id="PTHR30619:SF1">
    <property type="entry name" value="RECOMBINATION PROTEIN 2"/>
    <property type="match status" value="1"/>
</dbReference>
<reference evidence="8" key="1">
    <citation type="submission" date="2016-10" db="EMBL/GenBank/DDBJ databases">
        <title>Sequence of Gallionella enrichment culture.</title>
        <authorList>
            <person name="Poehlein A."/>
            <person name="Muehling M."/>
            <person name="Daniel R."/>
        </authorList>
    </citation>
    <scope>NUCLEOTIDE SEQUENCE</scope>
</reference>
<evidence type="ECO:0000313" key="8">
    <source>
        <dbReference type="EMBL" id="OIR03763.1"/>
    </source>
</evidence>
<feature type="transmembrane region" description="Helical" evidence="6">
    <location>
        <begin position="273"/>
        <end position="302"/>
    </location>
</feature>
<name>A0A1J5S751_9ZZZZ</name>
<feature type="transmembrane region" description="Helical" evidence="6">
    <location>
        <begin position="382"/>
        <end position="406"/>
    </location>
</feature>
<accession>A0A1J5S751</accession>
<feature type="transmembrane region" description="Helical" evidence="6">
    <location>
        <begin position="12"/>
        <end position="35"/>
    </location>
</feature>
<comment type="subcellular location">
    <subcellularLocation>
        <location evidence="1">Cell membrane</location>
        <topology evidence="1">Multi-pass membrane protein</topology>
    </subcellularLocation>
</comment>
<gene>
    <name evidence="8" type="ORF">GALL_141830</name>
</gene>
<evidence type="ECO:0000256" key="6">
    <source>
        <dbReference type="SAM" id="Phobius"/>
    </source>
</evidence>
<keyword evidence="4 6" id="KW-1133">Transmembrane helix</keyword>
<feature type="transmembrane region" description="Helical" evidence="6">
    <location>
        <begin position="437"/>
        <end position="457"/>
    </location>
</feature>
<comment type="caution">
    <text evidence="8">The sequence shown here is derived from an EMBL/GenBank/DDBJ whole genome shotgun (WGS) entry which is preliminary data.</text>
</comment>
<feature type="transmembrane region" description="Helical" evidence="6">
    <location>
        <begin position="234"/>
        <end position="258"/>
    </location>
</feature>
<feature type="transmembrane region" description="Helical" evidence="6">
    <location>
        <begin position="41"/>
        <end position="59"/>
    </location>
</feature>
<dbReference type="EMBL" id="MLJW01000063">
    <property type="protein sequence ID" value="OIR03763.1"/>
    <property type="molecule type" value="Genomic_DNA"/>
</dbReference>
<evidence type="ECO:0000256" key="3">
    <source>
        <dbReference type="ARBA" id="ARBA00022692"/>
    </source>
</evidence>
<evidence type="ECO:0000256" key="2">
    <source>
        <dbReference type="ARBA" id="ARBA00022475"/>
    </source>
</evidence>